<keyword evidence="4" id="KW-1185">Reference proteome</keyword>
<evidence type="ECO:0000313" key="3">
    <source>
        <dbReference type="EMBL" id="MFD2592328.1"/>
    </source>
</evidence>
<sequence length="263" mass="30002">MARPVKIGLDYFPLNTGVFRNRKVRKLLKNFGAKGCTIYVFVLCEIYRDKGYYAECDEDFIFDVADDLNMSEGIVSEVITFCVTNGLFSKTVFDVGSILTSSSIQERYLVAKKGRTTIDANICVMEPESIVMAPKPGVMDSKPPDKEEKSTQRKVKKRKEKKSKEENWFTSSPTEGVFVSIHELKKDYLENEKLIKAISVAQKISKAGLEEKLDEFITHLETVNQFAKEPQDFAHHFLNWLKKNNAKTSVINQAVVSKMKKYD</sequence>
<dbReference type="EMBL" id="JBHULX010000033">
    <property type="protein sequence ID" value="MFD2592328.1"/>
    <property type="molecule type" value="Genomic_DNA"/>
</dbReference>
<evidence type="ECO:0000256" key="1">
    <source>
        <dbReference type="SAM" id="MobiDB-lite"/>
    </source>
</evidence>
<organism evidence="3 4">
    <name type="scientific">Aquimarina hainanensis</name>
    <dbReference type="NCBI Taxonomy" id="1578017"/>
    <lineage>
        <taxon>Bacteria</taxon>
        <taxon>Pseudomonadati</taxon>
        <taxon>Bacteroidota</taxon>
        <taxon>Flavobacteriia</taxon>
        <taxon>Flavobacteriales</taxon>
        <taxon>Flavobacteriaceae</taxon>
        <taxon>Aquimarina</taxon>
    </lineage>
</organism>
<proteinExistence type="predicted"/>
<dbReference type="Proteomes" id="UP001597459">
    <property type="component" value="Unassembled WGS sequence"/>
</dbReference>
<reference evidence="4" key="1">
    <citation type="journal article" date="2019" name="Int. J. Syst. Evol. Microbiol.">
        <title>The Global Catalogue of Microorganisms (GCM) 10K type strain sequencing project: providing services to taxonomists for standard genome sequencing and annotation.</title>
        <authorList>
            <consortium name="The Broad Institute Genomics Platform"/>
            <consortium name="The Broad Institute Genome Sequencing Center for Infectious Disease"/>
            <person name="Wu L."/>
            <person name="Ma J."/>
        </authorList>
    </citation>
    <scope>NUCLEOTIDE SEQUENCE [LARGE SCALE GENOMIC DNA]</scope>
    <source>
        <strain evidence="4">KCTC 42423</strain>
    </source>
</reference>
<name>A0ABW5NDT5_9FLAO</name>
<feature type="region of interest" description="Disordered" evidence="1">
    <location>
        <begin position="134"/>
        <end position="167"/>
    </location>
</feature>
<feature type="domain" description="Lin1244/Lin1753-like N-terminal" evidence="2">
    <location>
        <begin position="11"/>
        <end position="104"/>
    </location>
</feature>
<accession>A0ABW5NDT5</accession>
<dbReference type="Pfam" id="PF14297">
    <property type="entry name" value="Lin1244_N"/>
    <property type="match status" value="1"/>
</dbReference>
<feature type="compositionally biased region" description="Basic residues" evidence="1">
    <location>
        <begin position="152"/>
        <end position="161"/>
    </location>
</feature>
<dbReference type="InterPro" id="IPR025400">
    <property type="entry name" value="Lin1244/Lin1753-like_N"/>
</dbReference>
<dbReference type="PANTHER" id="PTHR39196">
    <property type="entry name" value="PRIMOSOME, DNAD SUBUNIT"/>
    <property type="match status" value="1"/>
</dbReference>
<protein>
    <submittedName>
        <fullName evidence="3">DUF4373 domain-containing protein</fullName>
    </submittedName>
</protein>
<dbReference type="PANTHER" id="PTHR39196:SF1">
    <property type="entry name" value="PRIMOSOME, DNAD SUBUNIT"/>
    <property type="match status" value="1"/>
</dbReference>
<gene>
    <name evidence="3" type="ORF">ACFSTE_15930</name>
</gene>
<feature type="compositionally biased region" description="Basic and acidic residues" evidence="1">
    <location>
        <begin position="142"/>
        <end position="151"/>
    </location>
</feature>
<comment type="caution">
    <text evidence="3">The sequence shown here is derived from an EMBL/GenBank/DDBJ whole genome shotgun (WGS) entry which is preliminary data.</text>
</comment>
<evidence type="ECO:0000313" key="4">
    <source>
        <dbReference type="Proteomes" id="UP001597459"/>
    </source>
</evidence>
<dbReference type="RefSeq" id="WP_378256761.1">
    <property type="nucleotide sequence ID" value="NZ_JBHSJV010000001.1"/>
</dbReference>
<evidence type="ECO:0000259" key="2">
    <source>
        <dbReference type="Pfam" id="PF14297"/>
    </source>
</evidence>